<keyword evidence="3" id="KW-0479">Metal-binding</keyword>
<keyword evidence="3" id="KW-0408">Iron</keyword>
<evidence type="ECO:0000313" key="5">
    <source>
        <dbReference type="Proteomes" id="UP000013085"/>
    </source>
</evidence>
<keyword evidence="3" id="KW-0411">Iron-sulfur</keyword>
<comment type="caution">
    <text evidence="4">The sequence shown here is derived from an EMBL/GenBank/DDBJ whole genome shotgun (WGS) entry which is preliminary data.</text>
</comment>
<dbReference type="PANTHER" id="PTHR30548:SF6">
    <property type="entry name" value="DEHYDRATASE SUBUNIT YJIM-RELATED"/>
    <property type="match status" value="1"/>
</dbReference>
<evidence type="ECO:0000256" key="2">
    <source>
        <dbReference type="ARBA" id="ARBA00005806"/>
    </source>
</evidence>
<protein>
    <submittedName>
        <fullName evidence="4">2-hydroxyacyl-CoA dehydratase</fullName>
    </submittedName>
</protein>
<gene>
    <name evidence="4" type="ORF">HMPREF1090_04757</name>
</gene>
<accession>A0A0E2H4C6</accession>
<dbReference type="Proteomes" id="UP000013085">
    <property type="component" value="Unassembled WGS sequence"/>
</dbReference>
<name>A0A0E2H4C6_9FIRM</name>
<dbReference type="RefSeq" id="WP_002587539.1">
    <property type="nucleotide sequence ID" value="NZ_KB850988.1"/>
</dbReference>
<dbReference type="GO" id="GO:0051536">
    <property type="term" value="F:iron-sulfur cluster binding"/>
    <property type="evidence" value="ECO:0007669"/>
    <property type="project" value="UniProtKB-KW"/>
</dbReference>
<evidence type="ECO:0000256" key="3">
    <source>
        <dbReference type="ARBA" id="ARBA00023014"/>
    </source>
</evidence>
<evidence type="ECO:0000256" key="1">
    <source>
        <dbReference type="ARBA" id="ARBA00001966"/>
    </source>
</evidence>
<dbReference type="GeneID" id="57960749"/>
<evidence type="ECO:0000313" key="4">
    <source>
        <dbReference type="EMBL" id="ENZ08901.1"/>
    </source>
</evidence>
<dbReference type="PATRIC" id="fig|999408.3.peg.5124"/>
<reference evidence="4 5" key="1">
    <citation type="submission" date="2013-01" db="EMBL/GenBank/DDBJ databases">
        <title>The Genome Sequence of Clostridium clostridioforme 90A8.</title>
        <authorList>
            <consortium name="The Broad Institute Genome Sequencing Platform"/>
            <person name="Earl A."/>
            <person name="Ward D."/>
            <person name="Feldgarden M."/>
            <person name="Gevers D."/>
            <person name="Courvalin P."/>
            <person name="Lambert T."/>
            <person name="Walker B."/>
            <person name="Young S.K."/>
            <person name="Zeng Q."/>
            <person name="Gargeya S."/>
            <person name="Fitzgerald M."/>
            <person name="Haas B."/>
            <person name="Abouelleil A."/>
            <person name="Alvarado L."/>
            <person name="Arachchi H.M."/>
            <person name="Berlin A.M."/>
            <person name="Chapman S.B."/>
            <person name="Dewar J."/>
            <person name="Goldberg J."/>
            <person name="Griggs A."/>
            <person name="Gujja S."/>
            <person name="Hansen M."/>
            <person name="Howarth C."/>
            <person name="Imamovic A."/>
            <person name="Larimer J."/>
            <person name="McCowan C."/>
            <person name="Murphy C."/>
            <person name="Neiman D."/>
            <person name="Pearson M."/>
            <person name="Priest M."/>
            <person name="Roberts A."/>
            <person name="Saif S."/>
            <person name="Shea T."/>
            <person name="Sisk P."/>
            <person name="Sykes S."/>
            <person name="Wortman J."/>
            <person name="Nusbaum C."/>
            <person name="Birren B."/>
        </authorList>
    </citation>
    <scope>NUCLEOTIDE SEQUENCE [LARGE SCALE GENOMIC DNA]</scope>
    <source>
        <strain evidence="4 5">90A8</strain>
    </source>
</reference>
<dbReference type="PANTHER" id="PTHR30548">
    <property type="entry name" value="2-HYDROXYGLUTARYL-COA DEHYDRATASE, D-COMPONENT-RELATED"/>
    <property type="match status" value="1"/>
</dbReference>
<dbReference type="GO" id="GO:0016836">
    <property type="term" value="F:hydro-lyase activity"/>
    <property type="evidence" value="ECO:0007669"/>
    <property type="project" value="UniProtKB-ARBA"/>
</dbReference>
<dbReference type="Pfam" id="PF06050">
    <property type="entry name" value="HGD-D"/>
    <property type="match status" value="1"/>
</dbReference>
<comment type="similarity">
    <text evidence="2">Belongs to the FldB/FldC dehydratase alpha/beta subunit family.</text>
</comment>
<dbReference type="InterPro" id="IPR010327">
    <property type="entry name" value="FldB/FldC_alpha/beta"/>
</dbReference>
<sequence>MELKKELPEIFEEFADARKNSFLAIKELKEEGIPVVGVFCTYLPREIPNAMGASVVGLCSVTDETIPDAEKDLPRNLCPLIKSSYGFAKTDKCPFFYFSDLIVGETTCDGKKKMYEMLAEFKPVHVIELPNCQTEAGIGLYRQELIRFKEVLERKFGTVITEDAIRRQIHNRNKILAALNRLQYVMALDPAPALGLDIVNIVYGTGFKMKIDTLAEEVNAITDKIEAEYAQGKNIGKRARILVTGSPSGGAALKVVRAIEDNGGVVVCFENCSGMKPLDPIDEDNPDVYDALARKYLNIGCSCMSPNPRRMELLDRLIDDFHVDGVVDLVLQACHTYNVETSLVRKLVKEKKGLPYTVVETDYSQADVGQLNTRMAAFIEML</sequence>
<comment type="cofactor">
    <cofactor evidence="1">
        <name>[4Fe-4S] cluster</name>
        <dbReference type="ChEBI" id="CHEBI:49883"/>
    </cofactor>
</comment>
<dbReference type="NCBIfam" id="NF040772">
    <property type="entry name" value="double_cubane"/>
    <property type="match status" value="1"/>
</dbReference>
<dbReference type="AlphaFoldDB" id="A0A0E2H4C6"/>
<dbReference type="Gene3D" id="3.40.50.11900">
    <property type="match status" value="1"/>
</dbReference>
<dbReference type="InterPro" id="IPR047678">
    <property type="entry name" value="YjiM-like"/>
</dbReference>
<dbReference type="HOGENOM" id="CLU_053697_1_1_9"/>
<proteinExistence type="inferred from homology"/>
<organism evidence="4 5">
    <name type="scientific">[Clostridium] clostridioforme 90A8</name>
    <dbReference type="NCBI Taxonomy" id="999408"/>
    <lineage>
        <taxon>Bacteria</taxon>
        <taxon>Bacillati</taxon>
        <taxon>Bacillota</taxon>
        <taxon>Clostridia</taxon>
        <taxon>Lachnospirales</taxon>
        <taxon>Lachnospiraceae</taxon>
        <taxon>Enterocloster</taxon>
    </lineage>
</organism>
<dbReference type="EMBL" id="AGYR01000058">
    <property type="protein sequence ID" value="ENZ08901.1"/>
    <property type="molecule type" value="Genomic_DNA"/>
</dbReference>
<dbReference type="Gene3D" id="3.40.50.11890">
    <property type="match status" value="1"/>
</dbReference>